<dbReference type="NCBIfam" id="TIGR00685">
    <property type="entry name" value="T6PP"/>
    <property type="match status" value="1"/>
</dbReference>
<organism evidence="2">
    <name type="scientific">hydrocarbon metagenome</name>
    <dbReference type="NCBI Taxonomy" id="938273"/>
    <lineage>
        <taxon>unclassified sequences</taxon>
        <taxon>metagenomes</taxon>
        <taxon>ecological metagenomes</taxon>
    </lineage>
</organism>
<evidence type="ECO:0000313" key="2">
    <source>
        <dbReference type="EMBL" id="KUG21438.1"/>
    </source>
</evidence>
<dbReference type="EC" id="3.1.3.12" evidence="2"/>
<name>A0A0W8FLD1_9ZZZZ</name>
<gene>
    <name evidence="2" type="ORF">ASZ90_008794</name>
</gene>
<accession>A0A0W8FLD1</accession>
<dbReference type="PANTHER" id="PTHR43768:SF3">
    <property type="entry name" value="TREHALOSE 6-PHOSPHATE PHOSPHATASE"/>
    <property type="match status" value="1"/>
</dbReference>
<dbReference type="EMBL" id="LNQE01001062">
    <property type="protein sequence ID" value="KUG21438.1"/>
    <property type="molecule type" value="Genomic_DNA"/>
</dbReference>
<evidence type="ECO:0000256" key="1">
    <source>
        <dbReference type="ARBA" id="ARBA00022801"/>
    </source>
</evidence>
<reference evidence="2" key="1">
    <citation type="journal article" date="2015" name="Proc. Natl. Acad. Sci. U.S.A.">
        <title>Networks of energetic and metabolic interactions define dynamics in microbial communities.</title>
        <authorList>
            <person name="Embree M."/>
            <person name="Liu J.K."/>
            <person name="Al-Bassam M.M."/>
            <person name="Zengler K."/>
        </authorList>
    </citation>
    <scope>NUCLEOTIDE SEQUENCE</scope>
</reference>
<keyword evidence="1 2" id="KW-0378">Hydrolase</keyword>
<comment type="caution">
    <text evidence="2">The sequence shown here is derived from an EMBL/GenBank/DDBJ whole genome shotgun (WGS) entry which is preliminary data.</text>
</comment>
<dbReference type="Gene3D" id="3.30.70.1020">
    <property type="entry name" value="Trehalose-6-phosphate phosphatase related protein, domain 2"/>
    <property type="match status" value="1"/>
</dbReference>
<dbReference type="InterPro" id="IPR023214">
    <property type="entry name" value="HAD_sf"/>
</dbReference>
<dbReference type="InterPro" id="IPR044651">
    <property type="entry name" value="OTSB-like"/>
</dbReference>
<dbReference type="Gene3D" id="3.40.50.1000">
    <property type="entry name" value="HAD superfamily/HAD-like"/>
    <property type="match status" value="1"/>
</dbReference>
<dbReference type="GO" id="GO:0005992">
    <property type="term" value="P:trehalose biosynthetic process"/>
    <property type="evidence" value="ECO:0007669"/>
    <property type="project" value="InterPro"/>
</dbReference>
<dbReference type="GO" id="GO:0004805">
    <property type="term" value="F:trehalose-phosphatase activity"/>
    <property type="evidence" value="ECO:0007669"/>
    <property type="project" value="UniProtKB-EC"/>
</dbReference>
<dbReference type="InterPro" id="IPR003337">
    <property type="entry name" value="Trehalose_PPase"/>
</dbReference>
<sequence length="246" mass="27658">MKNFIDHNTLFAFDLDGTLAPIATKPCVIGIPDSIREEFIILNEQAVVAVITGRSCSDALYHLGISPRYLIGNHGAEGLPGWENRENEFSRIANQWQSQLDNLLPVENRRGIFIENKGSTLSIHYRHVCNIKYAHKMILQAIDKLNPKPRRIGGKFIENLIPVSAPDKGIALKILMQESACQNGIFVGDDETDEDVFHLNDANLFTIRVGKNTFSSAHFYLRGQSEILRFLRVINGIFNAKEKLAI</sequence>
<dbReference type="AlphaFoldDB" id="A0A0W8FLD1"/>
<dbReference type="PANTHER" id="PTHR43768">
    <property type="entry name" value="TREHALOSE 6-PHOSPHATE PHOSPHATASE"/>
    <property type="match status" value="1"/>
</dbReference>
<proteinExistence type="predicted"/>
<dbReference type="InterPro" id="IPR036412">
    <property type="entry name" value="HAD-like_sf"/>
</dbReference>
<dbReference type="SUPFAM" id="SSF56784">
    <property type="entry name" value="HAD-like"/>
    <property type="match status" value="1"/>
</dbReference>
<protein>
    <submittedName>
        <fullName evidence="2">Trehalose-6-phosphate phosphatase</fullName>
        <ecNumber evidence="2">3.1.3.12</ecNumber>
    </submittedName>
</protein>
<dbReference type="Pfam" id="PF02358">
    <property type="entry name" value="Trehalose_PPase"/>
    <property type="match status" value="1"/>
</dbReference>